<name>A0A183UA44_TOXCA</name>
<organism evidence="3 4">
    <name type="scientific">Toxocara canis</name>
    <name type="common">Canine roundworm</name>
    <dbReference type="NCBI Taxonomy" id="6265"/>
    <lineage>
        <taxon>Eukaryota</taxon>
        <taxon>Metazoa</taxon>
        <taxon>Ecdysozoa</taxon>
        <taxon>Nematoda</taxon>
        <taxon>Chromadorea</taxon>
        <taxon>Rhabditida</taxon>
        <taxon>Spirurina</taxon>
        <taxon>Ascaridomorpha</taxon>
        <taxon>Ascaridoidea</taxon>
        <taxon>Toxocaridae</taxon>
        <taxon>Toxocara</taxon>
    </lineage>
</organism>
<proteinExistence type="predicted"/>
<dbReference type="WBParaSite" id="TCNE_0000536401-mRNA-1">
    <property type="protein sequence ID" value="TCNE_0000536401-mRNA-1"/>
    <property type="gene ID" value="TCNE_0000536401"/>
</dbReference>
<evidence type="ECO:0000313" key="4">
    <source>
        <dbReference type="WBParaSite" id="TCNE_0000536401-mRNA-1"/>
    </source>
</evidence>
<evidence type="ECO:0000256" key="1">
    <source>
        <dbReference type="SAM" id="MobiDB-lite"/>
    </source>
</evidence>
<accession>A0A183UA44</accession>
<gene>
    <name evidence="2" type="ORF">TCNE_LOCUS5364</name>
</gene>
<sequence>MKNTGRDILQEVQSKRLSNGNQRRVRSSRERLSHPRIDMPLFLISYRACAQLAANAATLIYGRVRVPGDTRLCMCASTTETTSRYRLAIETCATTSK</sequence>
<dbReference type="AlphaFoldDB" id="A0A183UA44"/>
<keyword evidence="3" id="KW-1185">Reference proteome</keyword>
<dbReference type="Proteomes" id="UP000050794">
    <property type="component" value="Unassembled WGS sequence"/>
</dbReference>
<reference evidence="4" key="1">
    <citation type="submission" date="2016-06" db="UniProtKB">
        <authorList>
            <consortium name="WormBaseParasite"/>
        </authorList>
    </citation>
    <scope>IDENTIFICATION</scope>
</reference>
<dbReference type="EMBL" id="UYWY01019350">
    <property type="protein sequence ID" value="VDM36469.1"/>
    <property type="molecule type" value="Genomic_DNA"/>
</dbReference>
<reference evidence="2 3" key="2">
    <citation type="submission" date="2018-11" db="EMBL/GenBank/DDBJ databases">
        <authorList>
            <consortium name="Pathogen Informatics"/>
        </authorList>
    </citation>
    <scope>NUCLEOTIDE SEQUENCE [LARGE SCALE GENOMIC DNA]</scope>
</reference>
<feature type="region of interest" description="Disordered" evidence="1">
    <location>
        <begin position="1"/>
        <end position="31"/>
    </location>
</feature>
<evidence type="ECO:0000313" key="3">
    <source>
        <dbReference type="Proteomes" id="UP000050794"/>
    </source>
</evidence>
<protein>
    <submittedName>
        <fullName evidence="2 4">Uncharacterized protein</fullName>
    </submittedName>
</protein>
<evidence type="ECO:0000313" key="2">
    <source>
        <dbReference type="EMBL" id="VDM36469.1"/>
    </source>
</evidence>
<feature type="compositionally biased region" description="Polar residues" evidence="1">
    <location>
        <begin position="11"/>
        <end position="22"/>
    </location>
</feature>